<dbReference type="NCBIfam" id="NF045552">
    <property type="entry name" value="GlutCoADH_Des"/>
    <property type="match status" value="1"/>
</dbReference>
<dbReference type="KEGG" id="dalk:DSCA_32440"/>
<organism evidence="12 13">
    <name type="scientific">Desulfosarcina alkanivorans</name>
    <dbReference type="NCBI Taxonomy" id="571177"/>
    <lineage>
        <taxon>Bacteria</taxon>
        <taxon>Pseudomonadati</taxon>
        <taxon>Thermodesulfobacteriota</taxon>
        <taxon>Desulfobacteria</taxon>
        <taxon>Desulfobacterales</taxon>
        <taxon>Desulfosarcinaceae</taxon>
        <taxon>Desulfosarcina</taxon>
    </lineage>
</organism>
<accession>A0A5K7YSS2</accession>
<feature type="domain" description="Acyl-CoA dehydrogenase/oxidase N-terminal" evidence="10">
    <location>
        <begin position="7"/>
        <end position="118"/>
    </location>
</feature>
<dbReference type="SUPFAM" id="SSF47203">
    <property type="entry name" value="Acyl-CoA dehydrogenase C-terminal domain-like"/>
    <property type="match status" value="1"/>
</dbReference>
<proteinExistence type="inferred from homology"/>
<evidence type="ECO:0000256" key="2">
    <source>
        <dbReference type="ARBA" id="ARBA00009347"/>
    </source>
</evidence>
<evidence type="ECO:0000313" key="12">
    <source>
        <dbReference type="EMBL" id="BBO69314.1"/>
    </source>
</evidence>
<gene>
    <name evidence="12" type="primary">acdB_2</name>
    <name evidence="11" type="synonym">acdB_1</name>
    <name evidence="11" type="ORF">DSCA_21130</name>
    <name evidence="12" type="ORF">DSCA_32440</name>
</gene>
<dbReference type="InterPro" id="IPR037069">
    <property type="entry name" value="AcylCoA_DH/ox_N_sf"/>
</dbReference>
<evidence type="ECO:0000313" key="11">
    <source>
        <dbReference type="EMBL" id="BBO68183.1"/>
    </source>
</evidence>
<keyword evidence="13" id="KW-1185">Reference proteome</keyword>
<dbReference type="InterPro" id="IPR006089">
    <property type="entry name" value="Acyl-CoA_DH_CS"/>
</dbReference>
<protein>
    <submittedName>
        <fullName evidence="12">Acyl-CoA dehydrogenase</fullName>
    </submittedName>
</protein>
<dbReference type="KEGG" id="dalk:DSCA_21130"/>
<dbReference type="AlphaFoldDB" id="A0A5K7YSS2"/>
<sequence>MDFQLSKELEMLRKAVREFATKKIAPNVDQWDEAHYFPYKEVIKPMGELGFWGTVIPEEYEGEDMGWMAAMIVTEEIARVCSSLRVQVNMQVLGCAFTILTYGTEALKKKYIPGLCTADLIGGFGITEPDAGSDVMAMTSTAEDKGDHWLLNGSKTWISNAEVADVLIYYAYTDIDAGSKGLSAFVIEPKTFNGVKTTRLDKMGSFSSPTGEVFLDNTRVPKENILGKPGMGAKIVFGSLNQTRLSAAAGAVGVAQACLDVVSKYCNDRKQFGKPIGQFQMNQDMVAQMATEVDAARLLVYKAAWAKDQGRLNNGLDVAKAKYFAGEAVNKCSNYAMRILGAYGYSTEYPVARIYRDTPTYYMVEGSANICKWIIALDQLGYRKANR</sequence>
<dbReference type="InterPro" id="IPR046373">
    <property type="entry name" value="Acyl-CoA_Oxase/DH_mid-dom_sf"/>
</dbReference>
<dbReference type="GO" id="GO:0003995">
    <property type="term" value="F:acyl-CoA dehydrogenase activity"/>
    <property type="evidence" value="ECO:0007669"/>
    <property type="project" value="InterPro"/>
</dbReference>
<evidence type="ECO:0000259" key="10">
    <source>
        <dbReference type="Pfam" id="PF02771"/>
    </source>
</evidence>
<dbReference type="EMBL" id="AP021874">
    <property type="protein sequence ID" value="BBO69314.1"/>
    <property type="molecule type" value="Genomic_DNA"/>
</dbReference>
<name>A0A5K7YSS2_9BACT</name>
<dbReference type="PIRSF" id="PIRSF016578">
    <property type="entry name" value="HsaA"/>
    <property type="match status" value="1"/>
</dbReference>
<evidence type="ECO:0000256" key="3">
    <source>
        <dbReference type="ARBA" id="ARBA00011881"/>
    </source>
</evidence>
<dbReference type="RefSeq" id="WP_155316370.1">
    <property type="nucleotide sequence ID" value="NZ_AP021874.1"/>
</dbReference>
<feature type="domain" description="Acyl-CoA dehydrogenase/oxidase C-terminal" evidence="8">
    <location>
        <begin position="230"/>
        <end position="376"/>
    </location>
</feature>
<dbReference type="Pfam" id="PF02770">
    <property type="entry name" value="Acyl-CoA_dh_M"/>
    <property type="match status" value="1"/>
</dbReference>
<keyword evidence="6 7" id="KW-0560">Oxidoreductase</keyword>
<reference evidence="12 13" key="1">
    <citation type="submission" date="2019-11" db="EMBL/GenBank/DDBJ databases">
        <title>Comparative genomics of hydrocarbon-degrading Desulfosarcina strains.</title>
        <authorList>
            <person name="Watanabe M."/>
            <person name="Kojima H."/>
            <person name="Fukui M."/>
        </authorList>
    </citation>
    <scope>NUCLEOTIDE SEQUENCE [LARGE SCALE GENOMIC DNA]</scope>
    <source>
        <strain evidence="12 13">PL12</strain>
    </source>
</reference>
<evidence type="ECO:0000256" key="1">
    <source>
        <dbReference type="ARBA" id="ARBA00001974"/>
    </source>
</evidence>
<dbReference type="InterPro" id="IPR054641">
    <property type="entry name" value="GlutCoADH_Des"/>
</dbReference>
<feature type="domain" description="Acyl-CoA oxidase/dehydrogenase middle" evidence="9">
    <location>
        <begin position="124"/>
        <end position="217"/>
    </location>
</feature>
<dbReference type="FunFam" id="1.10.540.10:FF:000002">
    <property type="entry name" value="Acyl-CoA dehydrogenase FadE19"/>
    <property type="match status" value="1"/>
</dbReference>
<dbReference type="Gene3D" id="2.40.110.10">
    <property type="entry name" value="Butyryl-CoA Dehydrogenase, subunit A, domain 2"/>
    <property type="match status" value="1"/>
</dbReference>
<dbReference type="SUPFAM" id="SSF56645">
    <property type="entry name" value="Acyl-CoA dehydrogenase NM domain-like"/>
    <property type="match status" value="1"/>
</dbReference>
<evidence type="ECO:0000256" key="5">
    <source>
        <dbReference type="ARBA" id="ARBA00022827"/>
    </source>
</evidence>
<dbReference type="GO" id="GO:0050660">
    <property type="term" value="F:flavin adenine dinucleotide binding"/>
    <property type="evidence" value="ECO:0007669"/>
    <property type="project" value="InterPro"/>
</dbReference>
<evidence type="ECO:0000259" key="9">
    <source>
        <dbReference type="Pfam" id="PF02770"/>
    </source>
</evidence>
<evidence type="ECO:0000259" key="8">
    <source>
        <dbReference type="Pfam" id="PF00441"/>
    </source>
</evidence>
<dbReference type="OrthoDB" id="9765339at2"/>
<dbReference type="InterPro" id="IPR006091">
    <property type="entry name" value="Acyl-CoA_Oxase/DH_mid-dom"/>
</dbReference>
<evidence type="ECO:0000313" key="13">
    <source>
        <dbReference type="Proteomes" id="UP000427906"/>
    </source>
</evidence>
<dbReference type="PANTHER" id="PTHR43884:SF12">
    <property type="entry name" value="ISOVALERYL-COA DEHYDROGENASE, MITOCHONDRIAL-RELATED"/>
    <property type="match status" value="1"/>
</dbReference>
<comment type="cofactor">
    <cofactor evidence="1 7">
        <name>FAD</name>
        <dbReference type="ChEBI" id="CHEBI:57692"/>
    </cofactor>
</comment>
<dbReference type="FunFam" id="2.40.110.10:FF:000002">
    <property type="entry name" value="Acyl-CoA dehydrogenase fadE12"/>
    <property type="match status" value="1"/>
</dbReference>
<dbReference type="FunFam" id="1.20.140.10:FF:000001">
    <property type="entry name" value="Acyl-CoA dehydrogenase"/>
    <property type="match status" value="1"/>
</dbReference>
<evidence type="ECO:0000256" key="7">
    <source>
        <dbReference type="RuleBase" id="RU362125"/>
    </source>
</evidence>
<dbReference type="PANTHER" id="PTHR43884">
    <property type="entry name" value="ACYL-COA DEHYDROGENASE"/>
    <property type="match status" value="1"/>
</dbReference>
<dbReference type="InterPro" id="IPR036250">
    <property type="entry name" value="AcylCo_DH-like_C"/>
</dbReference>
<dbReference type="InterPro" id="IPR009100">
    <property type="entry name" value="AcylCoA_DH/oxidase_NM_dom_sf"/>
</dbReference>
<evidence type="ECO:0000256" key="6">
    <source>
        <dbReference type="ARBA" id="ARBA00023002"/>
    </source>
</evidence>
<dbReference type="Gene3D" id="1.10.540.10">
    <property type="entry name" value="Acyl-CoA dehydrogenase/oxidase, N-terminal domain"/>
    <property type="match status" value="1"/>
</dbReference>
<dbReference type="EMBL" id="AP021874">
    <property type="protein sequence ID" value="BBO68183.1"/>
    <property type="molecule type" value="Genomic_DNA"/>
</dbReference>
<dbReference type="Gene3D" id="1.20.140.10">
    <property type="entry name" value="Butyryl-CoA Dehydrogenase, subunit A, domain 3"/>
    <property type="match status" value="1"/>
</dbReference>
<comment type="similarity">
    <text evidence="2 7">Belongs to the acyl-CoA dehydrogenase family.</text>
</comment>
<keyword evidence="5 7" id="KW-0274">FAD</keyword>
<dbReference type="Pfam" id="PF00441">
    <property type="entry name" value="Acyl-CoA_dh_1"/>
    <property type="match status" value="1"/>
</dbReference>
<dbReference type="Pfam" id="PF02771">
    <property type="entry name" value="Acyl-CoA_dh_N"/>
    <property type="match status" value="1"/>
</dbReference>
<evidence type="ECO:0000256" key="4">
    <source>
        <dbReference type="ARBA" id="ARBA00022630"/>
    </source>
</evidence>
<dbReference type="InterPro" id="IPR013786">
    <property type="entry name" value="AcylCoA_DH/ox_N"/>
</dbReference>
<dbReference type="PROSITE" id="PS00072">
    <property type="entry name" value="ACYL_COA_DH_1"/>
    <property type="match status" value="1"/>
</dbReference>
<dbReference type="InterPro" id="IPR009075">
    <property type="entry name" value="AcylCo_DH/oxidase_C"/>
</dbReference>
<comment type="subunit">
    <text evidence="3">Homotetramer.</text>
</comment>
<keyword evidence="4 7" id="KW-0285">Flavoprotein</keyword>
<dbReference type="Proteomes" id="UP000427906">
    <property type="component" value="Chromosome"/>
</dbReference>